<dbReference type="Gene3D" id="3.40.50.300">
    <property type="entry name" value="P-loop containing nucleotide triphosphate hydrolases"/>
    <property type="match status" value="1"/>
</dbReference>
<evidence type="ECO:0000256" key="5">
    <source>
        <dbReference type="RuleBase" id="RU003932"/>
    </source>
</evidence>
<dbReference type="InterPro" id="IPR019762">
    <property type="entry name" value="Dynamin_GTPase_CS"/>
</dbReference>
<dbReference type="Pfam" id="PF02212">
    <property type="entry name" value="GED"/>
    <property type="match status" value="1"/>
</dbReference>
<dbReference type="InterPro" id="IPR045063">
    <property type="entry name" value="Dynamin_N"/>
</dbReference>
<dbReference type="GO" id="GO:0005634">
    <property type="term" value="C:nucleus"/>
    <property type="evidence" value="ECO:0007669"/>
    <property type="project" value="TreeGrafter"/>
</dbReference>
<organism evidence="9 10">
    <name type="scientific">Gopherus evgoodei</name>
    <name type="common">Goodes thornscrub tortoise</name>
    <dbReference type="NCBI Taxonomy" id="1825980"/>
    <lineage>
        <taxon>Eukaryota</taxon>
        <taxon>Metazoa</taxon>
        <taxon>Chordata</taxon>
        <taxon>Craniata</taxon>
        <taxon>Vertebrata</taxon>
        <taxon>Euteleostomi</taxon>
        <taxon>Archelosauria</taxon>
        <taxon>Testudinata</taxon>
        <taxon>Testudines</taxon>
        <taxon>Cryptodira</taxon>
        <taxon>Durocryptodira</taxon>
        <taxon>Testudinoidea</taxon>
        <taxon>Testudinidae</taxon>
        <taxon>Gopherus</taxon>
    </lineage>
</organism>
<dbReference type="InterPro" id="IPR000375">
    <property type="entry name" value="Dynamin_stalk"/>
</dbReference>
<evidence type="ECO:0000256" key="2">
    <source>
        <dbReference type="ARBA" id="ARBA00022490"/>
    </source>
</evidence>
<dbReference type="CDD" id="cd08771">
    <property type="entry name" value="DLP_1"/>
    <property type="match status" value="1"/>
</dbReference>
<evidence type="ECO:0000256" key="4">
    <source>
        <dbReference type="ARBA" id="ARBA00023134"/>
    </source>
</evidence>
<dbReference type="GO" id="GO:0005737">
    <property type="term" value="C:cytoplasm"/>
    <property type="evidence" value="ECO:0007669"/>
    <property type="project" value="UniProtKB-SubCell"/>
</dbReference>
<evidence type="ECO:0000256" key="6">
    <source>
        <dbReference type="SAM" id="Coils"/>
    </source>
</evidence>
<dbReference type="InterPro" id="IPR020850">
    <property type="entry name" value="GED_dom"/>
</dbReference>
<comment type="subcellular location">
    <subcellularLocation>
        <location evidence="1">Cytoplasm</location>
    </subcellularLocation>
</comment>
<dbReference type="InterPro" id="IPR003130">
    <property type="entry name" value="GED"/>
</dbReference>
<name>A0A8C4VGW1_9SAUR</name>
<dbReference type="GO" id="GO:0016185">
    <property type="term" value="P:synaptic vesicle budding from presynaptic endocytic zone membrane"/>
    <property type="evidence" value="ECO:0007669"/>
    <property type="project" value="TreeGrafter"/>
</dbReference>
<dbReference type="GO" id="GO:0051607">
    <property type="term" value="P:defense response to virus"/>
    <property type="evidence" value="ECO:0007669"/>
    <property type="project" value="TreeGrafter"/>
</dbReference>
<dbReference type="InterPro" id="IPR030381">
    <property type="entry name" value="G_DYNAMIN_dom"/>
</dbReference>
<evidence type="ECO:0000313" key="10">
    <source>
        <dbReference type="Proteomes" id="UP000694390"/>
    </source>
</evidence>
<dbReference type="GeneTree" id="ENSGT00940000155686"/>
<keyword evidence="4 5" id="KW-0342">GTP-binding</keyword>
<dbReference type="FunFam" id="3.40.50.300:FF:000621">
    <property type="entry name" value="Interferon-induced GTP-binding protein Mx1"/>
    <property type="match status" value="1"/>
</dbReference>
<evidence type="ECO:0000259" key="7">
    <source>
        <dbReference type="PROSITE" id="PS51388"/>
    </source>
</evidence>
<gene>
    <name evidence="9" type="primary">LOC115658460</name>
</gene>
<dbReference type="PRINTS" id="PR00195">
    <property type="entry name" value="DYNAMIN"/>
</dbReference>
<reference evidence="9" key="2">
    <citation type="submission" date="2025-09" db="UniProtKB">
        <authorList>
            <consortium name="Ensembl"/>
        </authorList>
    </citation>
    <scope>IDENTIFICATION</scope>
</reference>
<dbReference type="SUPFAM" id="SSF52540">
    <property type="entry name" value="P-loop containing nucleoside triphosphate hydrolases"/>
    <property type="match status" value="1"/>
</dbReference>
<evidence type="ECO:0000256" key="1">
    <source>
        <dbReference type="ARBA" id="ARBA00004496"/>
    </source>
</evidence>
<dbReference type="GO" id="GO:0031623">
    <property type="term" value="P:receptor internalization"/>
    <property type="evidence" value="ECO:0007669"/>
    <property type="project" value="TreeGrafter"/>
</dbReference>
<dbReference type="PROSITE" id="PS51718">
    <property type="entry name" value="G_DYNAMIN_2"/>
    <property type="match status" value="1"/>
</dbReference>
<dbReference type="FunFam" id="1.20.120.1240:FF:000007">
    <property type="entry name" value="Interferon-induced GTP-binding protein Mx1"/>
    <property type="match status" value="1"/>
</dbReference>
<dbReference type="PANTHER" id="PTHR11566">
    <property type="entry name" value="DYNAMIN"/>
    <property type="match status" value="1"/>
</dbReference>
<proteinExistence type="inferred from homology"/>
<keyword evidence="6" id="KW-0175">Coiled coil</keyword>
<dbReference type="OrthoDB" id="5061070at2759"/>
<dbReference type="Proteomes" id="UP000694390">
    <property type="component" value="Unassembled WGS sequence"/>
</dbReference>
<feature type="domain" description="Dynamin-type G" evidence="8">
    <location>
        <begin position="116"/>
        <end position="381"/>
    </location>
</feature>
<keyword evidence="10" id="KW-1185">Reference proteome</keyword>
<reference evidence="9" key="1">
    <citation type="submission" date="2025-08" db="UniProtKB">
        <authorList>
            <consortium name="Ensembl"/>
        </authorList>
    </citation>
    <scope>IDENTIFICATION</scope>
</reference>
<sequence>MRIFYCSAPSWTVQAHIESVISTKENDYAPVFFSQVEVPKHFNSNVLGVTVSHHFCCAYICRDLLLKLEVKVLLPFISNFCFYQKAEHTLCSQYEEKVRPCIDLIDSLRALGVEKDLALPAIAVIGDQSSGKSSVLEALSGVALPRGSGIVTRCPLELKLKRVHYTQEWKGKITYLEIKQELNGPSEVEKEIRKAQDAMAGEGVGISQELISLEISSPNVPDLTLIDLPGIARVAVGNQPKDIGNQIINLIKKYICKQQTINLVVVPSNVDIATTEALRMAKEVDPKGERTLGILTKPDLVDRGTESNVVDVVRNLSIPLRKGYMIVKCRGQQDIHDNLTLASAIQKEREFFEEHEYFRAGLNGFTKSLPALHFYDSIIFPPQKSLPTLENQIKDKLHVANNKLQKYGQGVPESVEEQMLFLVDVSIKMDLITHLNKNHWLALELCGYRRLVSFSRNNGAVLTAVVKEIMKEEVWGFENHYRGRELPGFVNYKTFEAIVKQQIVLLKSPAIMILKTVTELVRETFTEIAMRHFENFFYLFREAKVRGYLCQWFSSRAETVIANQFKMERIVYCQDSLYSEDLREIRKTPGFAFNHTQSIASQKQYSIDEMAYHLNAYFKGAGNRLSTQIPLIIQSYVLQDYTEKLQNAMLQLLQDKNRFSILLLEKKDAATERKNLKERIKRLTQARQRLAKFPG</sequence>
<accession>A0A8C4VGW1</accession>
<evidence type="ECO:0000259" key="8">
    <source>
        <dbReference type="PROSITE" id="PS51718"/>
    </source>
</evidence>
<dbReference type="PROSITE" id="PS51388">
    <property type="entry name" value="GED"/>
    <property type="match status" value="1"/>
</dbReference>
<dbReference type="InterPro" id="IPR027417">
    <property type="entry name" value="P-loop_NTPase"/>
</dbReference>
<dbReference type="GO" id="GO:0003924">
    <property type="term" value="F:GTPase activity"/>
    <property type="evidence" value="ECO:0007669"/>
    <property type="project" value="InterPro"/>
</dbReference>
<dbReference type="InterPro" id="IPR022812">
    <property type="entry name" value="Dynamin"/>
</dbReference>
<dbReference type="Gene3D" id="1.20.120.1240">
    <property type="entry name" value="Dynamin, middle domain"/>
    <property type="match status" value="1"/>
</dbReference>
<dbReference type="SMART" id="SM00302">
    <property type="entry name" value="GED"/>
    <property type="match status" value="1"/>
</dbReference>
<dbReference type="InterPro" id="IPR001401">
    <property type="entry name" value="Dynamin_GTPase"/>
</dbReference>
<dbReference type="AlphaFoldDB" id="A0A8C4VGW1"/>
<dbReference type="Ensembl" id="ENSGEVT00005002422.1">
    <property type="protein sequence ID" value="ENSGEVP00005002307.1"/>
    <property type="gene ID" value="ENSGEVG00005001700.1"/>
</dbReference>
<dbReference type="GO" id="GO:0008017">
    <property type="term" value="F:microtubule binding"/>
    <property type="evidence" value="ECO:0007669"/>
    <property type="project" value="TreeGrafter"/>
</dbReference>
<dbReference type="GO" id="GO:0005886">
    <property type="term" value="C:plasma membrane"/>
    <property type="evidence" value="ECO:0007669"/>
    <property type="project" value="TreeGrafter"/>
</dbReference>
<dbReference type="SMART" id="SM00053">
    <property type="entry name" value="DYNc"/>
    <property type="match status" value="1"/>
</dbReference>
<dbReference type="GO" id="GO:0098793">
    <property type="term" value="C:presynapse"/>
    <property type="evidence" value="ECO:0007669"/>
    <property type="project" value="GOC"/>
</dbReference>
<dbReference type="Pfam" id="PF01031">
    <property type="entry name" value="Dynamin_M"/>
    <property type="match status" value="1"/>
</dbReference>
<keyword evidence="3 5" id="KW-0547">Nucleotide-binding</keyword>
<comment type="similarity">
    <text evidence="5">Belongs to the TRAFAC class dynamin-like GTPase superfamily. Dynamin/Fzo/YdjA family.</text>
</comment>
<feature type="domain" description="GED" evidence="7">
    <location>
        <begin position="607"/>
        <end position="695"/>
    </location>
</feature>
<feature type="coiled-coil region" evidence="6">
    <location>
        <begin position="638"/>
        <end position="693"/>
    </location>
</feature>
<protein>
    <submittedName>
        <fullName evidence="9">Uncharacterized protein</fullName>
    </submittedName>
</protein>
<dbReference type="Pfam" id="PF00350">
    <property type="entry name" value="Dynamin_N"/>
    <property type="match status" value="1"/>
</dbReference>
<dbReference type="PROSITE" id="PS00410">
    <property type="entry name" value="G_DYNAMIN_1"/>
    <property type="match status" value="1"/>
</dbReference>
<dbReference type="GO" id="GO:0005525">
    <property type="term" value="F:GTP binding"/>
    <property type="evidence" value="ECO:0007669"/>
    <property type="project" value="UniProtKB-KW"/>
</dbReference>
<dbReference type="PANTHER" id="PTHR11566:SF231">
    <property type="entry name" value="INTERFERON-INDUCED GTP-BINDING PROTEIN MX"/>
    <property type="match status" value="1"/>
</dbReference>
<keyword evidence="2" id="KW-0963">Cytoplasm</keyword>
<evidence type="ECO:0000313" key="9">
    <source>
        <dbReference type="Ensembl" id="ENSGEVP00005002307.1"/>
    </source>
</evidence>
<evidence type="ECO:0000256" key="3">
    <source>
        <dbReference type="ARBA" id="ARBA00022741"/>
    </source>
</evidence>
<dbReference type="GO" id="GO:0005874">
    <property type="term" value="C:microtubule"/>
    <property type="evidence" value="ECO:0007669"/>
    <property type="project" value="TreeGrafter"/>
</dbReference>